<keyword evidence="3" id="KW-1185">Reference proteome</keyword>
<reference evidence="2 3" key="1">
    <citation type="submission" date="2024-06" db="EMBL/GenBank/DDBJ databases">
        <title>Flavobacterium spp. isolated from glacier.</title>
        <authorList>
            <person name="Han D."/>
        </authorList>
    </citation>
    <scope>NUCLEOTIDE SEQUENCE [LARGE SCALE GENOMIC DNA]</scope>
    <source>
        <strain evidence="2 3">LB3P45</strain>
    </source>
</reference>
<proteinExistence type="predicted"/>
<sequence length="127" mass="15119">MKSQRYDVVKREVYLRAFDYFCQNPSDYDGATFVKDLCHIPGLDINAMLHDYHCVVYNIAADYYTKWKGDWLYAKEMERTGRGQLSWVNFFLLKLIGTLHVMYANYKRGNITGQQMINFEKDYKVLM</sequence>
<name>A0ABW6HPL8_9FLAO</name>
<evidence type="ECO:0000313" key="3">
    <source>
        <dbReference type="Proteomes" id="UP001600039"/>
    </source>
</evidence>
<comment type="caution">
    <text evidence="2">The sequence shown here is derived from an EMBL/GenBank/DDBJ whole genome shotgun (WGS) entry which is preliminary data.</text>
</comment>
<keyword evidence="1" id="KW-0812">Transmembrane</keyword>
<dbReference type="EMBL" id="JBHZQA010000009">
    <property type="protein sequence ID" value="MFE3848979.1"/>
    <property type="molecule type" value="Genomic_DNA"/>
</dbReference>
<dbReference type="Proteomes" id="UP001600039">
    <property type="component" value="Unassembled WGS sequence"/>
</dbReference>
<evidence type="ECO:0000256" key="1">
    <source>
        <dbReference type="SAM" id="Phobius"/>
    </source>
</evidence>
<organism evidence="2 3">
    <name type="scientific">Flavobacterium fructosi</name>
    <dbReference type="NCBI Taxonomy" id="3230416"/>
    <lineage>
        <taxon>Bacteria</taxon>
        <taxon>Pseudomonadati</taxon>
        <taxon>Bacteroidota</taxon>
        <taxon>Flavobacteriia</taxon>
        <taxon>Flavobacteriales</taxon>
        <taxon>Flavobacteriaceae</taxon>
        <taxon>Flavobacterium</taxon>
    </lineage>
</organism>
<accession>A0ABW6HPL8</accession>
<protein>
    <submittedName>
        <fullName evidence="2">Uncharacterized protein</fullName>
    </submittedName>
</protein>
<keyword evidence="1" id="KW-1133">Transmembrane helix</keyword>
<dbReference type="RefSeq" id="WP_379858731.1">
    <property type="nucleotide sequence ID" value="NZ_JBHZQA010000009.1"/>
</dbReference>
<evidence type="ECO:0000313" key="2">
    <source>
        <dbReference type="EMBL" id="MFE3848979.1"/>
    </source>
</evidence>
<feature type="transmembrane region" description="Helical" evidence="1">
    <location>
        <begin position="87"/>
        <end position="106"/>
    </location>
</feature>
<gene>
    <name evidence="2" type="ORF">ACFX5D_13485</name>
</gene>
<keyword evidence="1" id="KW-0472">Membrane</keyword>